<gene>
    <name evidence="1" type="ORF">THMIRHAT_14690</name>
</gene>
<evidence type="ECO:0000313" key="2">
    <source>
        <dbReference type="Proteomes" id="UP000501466"/>
    </source>
</evidence>
<reference evidence="2" key="1">
    <citation type="submission" date="2019-11" db="EMBL/GenBank/DDBJ databases">
        <title>Isolation and characterization of two novel species in the genus Thiomicrorhabdus.</title>
        <authorList>
            <person name="Mochizuki J."/>
            <person name="Kojima H."/>
            <person name="Fukui M."/>
        </authorList>
    </citation>
    <scope>NUCLEOTIDE SEQUENCE [LARGE SCALE GENOMIC DNA]</scope>
    <source>
        <strain evidence="2">AkT22</strain>
    </source>
</reference>
<dbReference type="RefSeq" id="WP_173291501.1">
    <property type="nucleotide sequence ID" value="NZ_AP021888.1"/>
</dbReference>
<sequence length="664" mass="75532">MLDNLPQMTKFIPKIRQYDDDLEKQNLWWTVVAMVGKVNNQDMDGQLLESITETQAQFEKLRANLIENMVQRYLDKVSVSLKLKSQAFINTLNRNLFERTADVGFLAIDDDIVGFLEAEDFSKEKLFHLQERLTSYVLKYSVYDDVAILSPTGKVLVREDKEIAPIQSHNDIWSKVVTHDGYIEYDKPLDIFPKQSLPLSYLQRICNRQGKVVGILCLSFKFVDELTQLSDTLSHSAESEPSSENFLLCDQAKNIMFAKHSTEMGKSLPALKSNQLEIVSFSGRQYFAYVTEAEGYQGFKGLPWQSVVLHPLDVAFKSDAAEHHFELNETSALFPHDLNELNLEINTALLIVVLNGKIISLKNKVKAFLPVLDSFQEIGEQIRQIFATSIEHIYQVTHQTLAAEVSFLAKLAMDIMDRNLYERANDCRWWSVNPNFRRLLSLEEPLTHQQRNELTDVLKAINELYTVYENIIIFDKNADVVAMSDSKNQKMLGSNIGHLSGVKAALKLQTPIDYRVSAFEKTPLYQNKPTYIYYASIAKPISSRYENVGGVGVVFNAEPEFKAILEDFLPKDVNGQSIPGAFAAFVDDHAQVISITENPMNFEVGSHLQLGFNLSALRSDNGTFEVEINHINYLVGYQLSQGYREYKITDSYENKVIALIFSQS</sequence>
<proteinExistence type="predicted"/>
<evidence type="ECO:0008006" key="3">
    <source>
        <dbReference type="Google" id="ProtNLM"/>
    </source>
</evidence>
<dbReference type="AlphaFoldDB" id="A0A6F8PNM7"/>
<protein>
    <recommendedName>
        <fullName evidence="3">Cache domain-containing protein</fullName>
    </recommendedName>
</protein>
<keyword evidence="2" id="KW-1185">Reference proteome</keyword>
<organism evidence="1 2">
    <name type="scientific">Thiosulfativibrio zosterae</name>
    <dbReference type="NCBI Taxonomy" id="2675053"/>
    <lineage>
        <taxon>Bacteria</taxon>
        <taxon>Pseudomonadati</taxon>
        <taxon>Pseudomonadota</taxon>
        <taxon>Gammaproteobacteria</taxon>
        <taxon>Thiotrichales</taxon>
        <taxon>Piscirickettsiaceae</taxon>
        <taxon>Thiosulfativibrio</taxon>
    </lineage>
</organism>
<accession>A0A6F8PNM7</accession>
<dbReference type="KEGG" id="tzo:THMIRHAT_14690"/>
<dbReference type="EMBL" id="AP021888">
    <property type="protein sequence ID" value="BBP43723.1"/>
    <property type="molecule type" value="Genomic_DNA"/>
</dbReference>
<dbReference type="Proteomes" id="UP000501466">
    <property type="component" value="Chromosome"/>
</dbReference>
<evidence type="ECO:0000313" key="1">
    <source>
        <dbReference type="EMBL" id="BBP43723.1"/>
    </source>
</evidence>
<name>A0A6F8PNM7_9GAMM</name>
<dbReference type="Gene3D" id="3.30.450.20">
    <property type="entry name" value="PAS domain"/>
    <property type="match status" value="1"/>
</dbReference>